<feature type="transmembrane region" description="Helical" evidence="6">
    <location>
        <begin position="62"/>
        <end position="90"/>
    </location>
</feature>
<dbReference type="PANTHER" id="PTHR30619">
    <property type="entry name" value="DNA INTERNALIZATION/COMPETENCE PROTEIN COMEC/REC2"/>
    <property type="match status" value="1"/>
</dbReference>
<gene>
    <name evidence="8" type="ORF">GCM10009819_01400</name>
</gene>
<feature type="domain" description="Metallo-beta-lactamase" evidence="7">
    <location>
        <begin position="555"/>
        <end position="741"/>
    </location>
</feature>
<feature type="transmembrane region" description="Helical" evidence="6">
    <location>
        <begin position="257"/>
        <end position="280"/>
    </location>
</feature>
<keyword evidence="4 6" id="KW-1133">Transmembrane helix</keyword>
<dbReference type="InterPro" id="IPR035681">
    <property type="entry name" value="ComA-like_MBL"/>
</dbReference>
<name>A0ABN2TWL2_9MICO</name>
<reference evidence="8 9" key="1">
    <citation type="journal article" date="2019" name="Int. J. Syst. Evol. Microbiol.">
        <title>The Global Catalogue of Microorganisms (GCM) 10K type strain sequencing project: providing services to taxonomists for standard genome sequencing and annotation.</title>
        <authorList>
            <consortium name="The Broad Institute Genomics Platform"/>
            <consortium name="The Broad Institute Genome Sequencing Center for Infectious Disease"/>
            <person name="Wu L."/>
            <person name="Ma J."/>
        </authorList>
    </citation>
    <scope>NUCLEOTIDE SEQUENCE [LARGE SCALE GENOMIC DNA]</scope>
    <source>
        <strain evidence="8 9">JCM 15672</strain>
    </source>
</reference>
<feature type="transmembrane region" description="Helical" evidence="6">
    <location>
        <begin position="512"/>
        <end position="533"/>
    </location>
</feature>
<evidence type="ECO:0000256" key="1">
    <source>
        <dbReference type="ARBA" id="ARBA00004651"/>
    </source>
</evidence>
<dbReference type="SUPFAM" id="SSF56281">
    <property type="entry name" value="Metallo-hydrolase/oxidoreductase"/>
    <property type="match status" value="1"/>
</dbReference>
<dbReference type="InterPro" id="IPR004477">
    <property type="entry name" value="ComEC_N"/>
</dbReference>
<evidence type="ECO:0000256" key="4">
    <source>
        <dbReference type="ARBA" id="ARBA00022989"/>
    </source>
</evidence>
<protein>
    <submittedName>
        <fullName evidence="8">ComEC/Rec2 family competence protein</fullName>
    </submittedName>
</protein>
<evidence type="ECO:0000313" key="9">
    <source>
        <dbReference type="Proteomes" id="UP001501196"/>
    </source>
</evidence>
<feature type="transmembrane region" description="Helical" evidence="6">
    <location>
        <begin position="333"/>
        <end position="350"/>
    </location>
</feature>
<comment type="caution">
    <text evidence="8">The sequence shown here is derived from an EMBL/GenBank/DDBJ whole genome shotgun (WGS) entry which is preliminary data.</text>
</comment>
<proteinExistence type="predicted"/>
<comment type="subcellular location">
    <subcellularLocation>
        <location evidence="1">Cell membrane</location>
        <topology evidence="1">Multi-pass membrane protein</topology>
    </subcellularLocation>
</comment>
<feature type="transmembrane region" description="Helical" evidence="6">
    <location>
        <begin position="385"/>
        <end position="406"/>
    </location>
</feature>
<dbReference type="RefSeq" id="WP_344368734.1">
    <property type="nucleotide sequence ID" value="NZ_BAAAPW010000001.1"/>
</dbReference>
<keyword evidence="9" id="KW-1185">Reference proteome</keyword>
<dbReference type="EMBL" id="BAAAPW010000001">
    <property type="protein sequence ID" value="GAA2022495.1"/>
    <property type="molecule type" value="Genomic_DNA"/>
</dbReference>
<dbReference type="PANTHER" id="PTHR30619:SF1">
    <property type="entry name" value="RECOMBINATION PROTEIN 2"/>
    <property type="match status" value="1"/>
</dbReference>
<evidence type="ECO:0000256" key="6">
    <source>
        <dbReference type="SAM" id="Phobius"/>
    </source>
</evidence>
<dbReference type="Proteomes" id="UP001501196">
    <property type="component" value="Unassembled WGS sequence"/>
</dbReference>
<dbReference type="InterPro" id="IPR052159">
    <property type="entry name" value="Competence_DNA_uptake"/>
</dbReference>
<keyword evidence="3 6" id="KW-0812">Transmembrane</keyword>
<keyword evidence="5 6" id="KW-0472">Membrane</keyword>
<sequence>MRGHDLRLVAPACAAWAAALATTGSLESGIPSWTVPAACWVLAVAVLAMLRAGLRAGRGRPAVGAAGVLAALLVAASAAALVASSAWIALEHRHPPAADAAAEARDVVRATVRLDAAPRAARAAPWSTEGRVRAAGTILALDVDDGARPLPGVPVRVDLSMPVDDRAPGFAATVVVEGRLAALPGSSRAAYRLDADRVLDVGPAPSLIAWTHPLRAGLAQASLELGGDGGALVPGLAIGDTSRVTDDLRSAMTTASLTHLTAVSGANCAIVTAAAFWAAGLAGLPRLVRVLAAVAALGGFAMLVTPEASVVRASAMAVVVLVACATARAAGGVPALAVAVVVLLAIDPWYSRDAGFALSACATAGLVLWAGPLATALGRRMPRPLAVVVAIPLAAQLACQPVLVLLEPVIPVYGVPANLLAAPAAPLATVAGLVGCLLLPVLPSVGVAALQVAWVPASWIALLARGVERLPVTGLPWPPDLPGALLAAGVVGGAMVPVLLPSSTGSRARRALRGIAVGLSCICTAVPLGAAAGPAAVAALDRPTGWDLWQCDVEQGDAVLVRSAAAVLLVDAGPDPAALGECLDAARVDRIDLLVLTHWDADHVGGTPALAGRVGTVLHGPPDGGRSERALDPLVAGGAEAIEVVAGRSGALGDARWRIVWPRDGAAPGNDASVVVDLHAPGYRAVFLGDLGRTAQDALRRSAGLGRVDVVKVAHHGSADQSPELYRELSAPVGLVGVGADNGYGHPTDTALELLRAAGTVPVRSDLAGSSAVGFDADGIALWTERASGVAGAP</sequence>
<dbReference type="CDD" id="cd07731">
    <property type="entry name" value="ComA-like_MBL-fold"/>
    <property type="match status" value="1"/>
</dbReference>
<evidence type="ECO:0000256" key="5">
    <source>
        <dbReference type="ARBA" id="ARBA00023136"/>
    </source>
</evidence>
<feature type="transmembrane region" description="Helical" evidence="6">
    <location>
        <begin position="31"/>
        <end position="50"/>
    </location>
</feature>
<evidence type="ECO:0000256" key="2">
    <source>
        <dbReference type="ARBA" id="ARBA00022475"/>
    </source>
</evidence>
<dbReference type="InterPro" id="IPR036866">
    <property type="entry name" value="RibonucZ/Hydroxyglut_hydro"/>
</dbReference>
<feature type="transmembrane region" description="Helical" evidence="6">
    <location>
        <begin position="445"/>
        <end position="464"/>
    </location>
</feature>
<accession>A0ABN2TWL2</accession>
<feature type="transmembrane region" description="Helical" evidence="6">
    <location>
        <begin position="418"/>
        <end position="438"/>
    </location>
</feature>
<feature type="transmembrane region" description="Helical" evidence="6">
    <location>
        <begin position="356"/>
        <end position="378"/>
    </location>
</feature>
<evidence type="ECO:0000256" key="3">
    <source>
        <dbReference type="ARBA" id="ARBA00022692"/>
    </source>
</evidence>
<dbReference type="SMART" id="SM00849">
    <property type="entry name" value="Lactamase_B"/>
    <property type="match status" value="1"/>
</dbReference>
<organism evidence="8 9">
    <name type="scientific">Agromyces tropicus</name>
    <dbReference type="NCBI Taxonomy" id="555371"/>
    <lineage>
        <taxon>Bacteria</taxon>
        <taxon>Bacillati</taxon>
        <taxon>Actinomycetota</taxon>
        <taxon>Actinomycetes</taxon>
        <taxon>Micrococcales</taxon>
        <taxon>Microbacteriaceae</taxon>
        <taxon>Agromyces</taxon>
    </lineage>
</organism>
<evidence type="ECO:0000259" key="7">
    <source>
        <dbReference type="SMART" id="SM00849"/>
    </source>
</evidence>
<feature type="transmembrane region" description="Helical" evidence="6">
    <location>
        <begin position="484"/>
        <end position="500"/>
    </location>
</feature>
<dbReference type="InterPro" id="IPR001279">
    <property type="entry name" value="Metallo-B-lactamas"/>
</dbReference>
<dbReference type="Pfam" id="PF00753">
    <property type="entry name" value="Lactamase_B"/>
    <property type="match status" value="1"/>
</dbReference>
<dbReference type="NCBIfam" id="TIGR00360">
    <property type="entry name" value="ComEC_N-term"/>
    <property type="match status" value="1"/>
</dbReference>
<keyword evidence="2" id="KW-1003">Cell membrane</keyword>
<dbReference type="Pfam" id="PF03772">
    <property type="entry name" value="Competence"/>
    <property type="match status" value="1"/>
</dbReference>
<dbReference type="Gene3D" id="3.60.15.10">
    <property type="entry name" value="Ribonuclease Z/Hydroxyacylglutathione hydrolase-like"/>
    <property type="match status" value="1"/>
</dbReference>
<evidence type="ECO:0000313" key="8">
    <source>
        <dbReference type="EMBL" id="GAA2022495.1"/>
    </source>
</evidence>
<feature type="transmembrane region" description="Helical" evidence="6">
    <location>
        <begin position="287"/>
        <end position="304"/>
    </location>
</feature>